<dbReference type="CDD" id="cd00293">
    <property type="entry name" value="USP-like"/>
    <property type="match status" value="1"/>
</dbReference>
<dbReference type="InterPro" id="IPR006016">
    <property type="entry name" value="UspA"/>
</dbReference>
<keyword evidence="4 8" id="KW-1133">Transmembrane helix</keyword>
<dbReference type="Gene3D" id="1.20.1530.20">
    <property type="match status" value="1"/>
</dbReference>
<evidence type="ECO:0000256" key="6">
    <source>
        <dbReference type="ARBA" id="ARBA00023136"/>
    </source>
</evidence>
<name>A0A1T4PGB6_9HYPH</name>
<evidence type="ECO:0000256" key="8">
    <source>
        <dbReference type="SAM" id="Phobius"/>
    </source>
</evidence>
<evidence type="ECO:0000256" key="2">
    <source>
        <dbReference type="ARBA" id="ARBA00022448"/>
    </source>
</evidence>
<dbReference type="EMBL" id="FUWJ01000002">
    <property type="protein sequence ID" value="SJZ90610.1"/>
    <property type="molecule type" value="Genomic_DNA"/>
</dbReference>
<feature type="transmembrane region" description="Helical" evidence="8">
    <location>
        <begin position="75"/>
        <end position="96"/>
    </location>
</feature>
<feature type="transmembrane region" description="Helical" evidence="8">
    <location>
        <begin position="6"/>
        <end position="24"/>
    </location>
</feature>
<keyword evidence="6 8" id="KW-0472">Membrane</keyword>
<comment type="subcellular location">
    <subcellularLocation>
        <location evidence="1">Membrane</location>
        <topology evidence="1">Multi-pass membrane protein</topology>
    </subcellularLocation>
</comment>
<evidence type="ECO:0000256" key="4">
    <source>
        <dbReference type="ARBA" id="ARBA00022989"/>
    </source>
</evidence>
<dbReference type="GO" id="GO:0016020">
    <property type="term" value="C:membrane"/>
    <property type="evidence" value="ECO:0007669"/>
    <property type="project" value="UniProtKB-SubCell"/>
</dbReference>
<dbReference type="InterPro" id="IPR006153">
    <property type="entry name" value="Cation/H_exchanger_TM"/>
</dbReference>
<feature type="transmembrane region" description="Helical" evidence="8">
    <location>
        <begin position="173"/>
        <end position="197"/>
    </location>
</feature>
<dbReference type="GO" id="GO:0015297">
    <property type="term" value="F:antiporter activity"/>
    <property type="evidence" value="ECO:0007669"/>
    <property type="project" value="InterPro"/>
</dbReference>
<feature type="transmembrane region" description="Helical" evidence="8">
    <location>
        <begin position="138"/>
        <end position="161"/>
    </location>
</feature>
<evidence type="ECO:0000259" key="9">
    <source>
        <dbReference type="Pfam" id="PF00582"/>
    </source>
</evidence>
<keyword evidence="3 8" id="KW-0812">Transmembrane</keyword>
<evidence type="ECO:0000259" key="10">
    <source>
        <dbReference type="Pfam" id="PF00999"/>
    </source>
</evidence>
<dbReference type="InterPro" id="IPR050794">
    <property type="entry name" value="CPA2_transporter"/>
</dbReference>
<dbReference type="STRING" id="225324.SAMN02745126_02810"/>
<sequence length="710" mass="75188">MESDHTLAIFIAELILLLLVGRLLGEGMNRLGQPALFGQLLAGVLLGPSVFGAAFPEWRHLVFPESRTLKSMIDAVSQIGILLLLLLTGMETNLALMRRRTHAVISSSLSGIAVPFLCGIALAYALPAVAVPTHANRLVTALFLGTALSISSVKIVAMVLMETGAIRRDLGQLILATAILDDTVAWIIIAIISGIAAKGVVDIVSISGAVAGTALFLAFCLGIGRRLVARLIVWVNDTMTIEVPVITAILIVMFILSLTTEMIGVHTALGAFVAGILVGQSPILTTHIESQLRGFIMAFFSPVFFAVAGLGMDLRTLIDPTLALFTLAVILVATVGKFSGALMGGRVGGLTLRESMALATGLNARGSTEVIIASIGLSMGALSQQLYTMIVAMAVVTTMAMPPTLRWIMARVPLGEQEARRLEKEEAAEAEHLPEMERALVYVDDSPNGRLAARLAGLFAARQQVLTTVLEPAAAEERGPEEAAARKHVAEAAEATGPMLDSRPPPAKELVTERPPAHSEALDREIARGYDLVFVGVDRPISPTGHFDARVQRLIDRFDGPVAITVNGAGAAGPADVPIDILLPAAGTQDARLAMEIALALGQASKGSVTALHVFDPQDDAELLRGRARRLGLSVLVDIHRAGKRNGVPVKGLTATNVRPEVEIRRAVRGGNFDLVVLGSSLRQGETKFLGPRSAALLRTLRTPILLIAR</sequence>
<feature type="domain" description="UspA" evidence="9">
    <location>
        <begin position="581"/>
        <end position="708"/>
    </location>
</feature>
<feature type="compositionally biased region" description="Basic and acidic residues" evidence="7">
    <location>
        <begin position="510"/>
        <end position="520"/>
    </location>
</feature>
<feature type="transmembrane region" description="Helical" evidence="8">
    <location>
        <begin position="36"/>
        <end position="55"/>
    </location>
</feature>
<feature type="transmembrane region" description="Helical" evidence="8">
    <location>
        <begin position="386"/>
        <end position="405"/>
    </location>
</feature>
<evidence type="ECO:0000313" key="12">
    <source>
        <dbReference type="Proteomes" id="UP000190092"/>
    </source>
</evidence>
<feature type="domain" description="Cation/H+ exchanger transmembrane" evidence="10">
    <location>
        <begin position="16"/>
        <end position="409"/>
    </location>
</feature>
<dbReference type="SUPFAM" id="SSF52402">
    <property type="entry name" value="Adenine nucleotide alpha hydrolases-like"/>
    <property type="match status" value="1"/>
</dbReference>
<keyword evidence="12" id="KW-1185">Reference proteome</keyword>
<proteinExistence type="predicted"/>
<evidence type="ECO:0000256" key="3">
    <source>
        <dbReference type="ARBA" id="ARBA00022692"/>
    </source>
</evidence>
<feature type="transmembrane region" description="Helical" evidence="8">
    <location>
        <begin position="103"/>
        <end position="126"/>
    </location>
</feature>
<dbReference type="RefSeq" id="WP_085934455.1">
    <property type="nucleotide sequence ID" value="NZ_FUWJ01000002.1"/>
</dbReference>
<dbReference type="Proteomes" id="UP000190092">
    <property type="component" value="Unassembled WGS sequence"/>
</dbReference>
<feature type="region of interest" description="Disordered" evidence="7">
    <location>
        <begin position="473"/>
        <end position="520"/>
    </location>
</feature>
<evidence type="ECO:0000256" key="5">
    <source>
        <dbReference type="ARBA" id="ARBA00023065"/>
    </source>
</evidence>
<feature type="transmembrane region" description="Helical" evidence="8">
    <location>
        <begin position="292"/>
        <end position="310"/>
    </location>
</feature>
<keyword evidence="5" id="KW-0406">Ion transport</keyword>
<dbReference type="Gene3D" id="3.40.50.12370">
    <property type="match status" value="1"/>
</dbReference>
<gene>
    <name evidence="11" type="ORF">SAMN02745126_02810</name>
</gene>
<feature type="transmembrane region" description="Helical" evidence="8">
    <location>
        <begin position="203"/>
        <end position="224"/>
    </location>
</feature>
<evidence type="ECO:0000313" key="11">
    <source>
        <dbReference type="EMBL" id="SJZ90610.1"/>
    </source>
</evidence>
<dbReference type="OrthoDB" id="9793589at2"/>
<feature type="compositionally biased region" description="Basic and acidic residues" evidence="7">
    <location>
        <begin position="475"/>
        <end position="491"/>
    </location>
</feature>
<feature type="transmembrane region" description="Helical" evidence="8">
    <location>
        <begin position="231"/>
        <end position="256"/>
    </location>
</feature>
<dbReference type="Pfam" id="PF00999">
    <property type="entry name" value="Na_H_Exchanger"/>
    <property type="match status" value="1"/>
</dbReference>
<evidence type="ECO:0000256" key="1">
    <source>
        <dbReference type="ARBA" id="ARBA00004141"/>
    </source>
</evidence>
<protein>
    <submittedName>
        <fullName evidence="11">Transporter, CPA2 family</fullName>
    </submittedName>
</protein>
<keyword evidence="2" id="KW-0813">Transport</keyword>
<feature type="transmembrane region" description="Helical" evidence="8">
    <location>
        <begin position="322"/>
        <end position="344"/>
    </location>
</feature>
<dbReference type="Pfam" id="PF00582">
    <property type="entry name" value="Usp"/>
    <property type="match status" value="1"/>
</dbReference>
<dbReference type="PANTHER" id="PTHR32468">
    <property type="entry name" value="CATION/H + ANTIPORTER"/>
    <property type="match status" value="1"/>
</dbReference>
<feature type="transmembrane region" description="Helical" evidence="8">
    <location>
        <begin position="262"/>
        <end position="280"/>
    </location>
</feature>
<dbReference type="AlphaFoldDB" id="A0A1T4PGB6"/>
<dbReference type="PANTHER" id="PTHR32468:SF0">
    <property type="entry name" value="K(+)_H(+) ANTIPORTER 1"/>
    <property type="match status" value="1"/>
</dbReference>
<dbReference type="InterPro" id="IPR038770">
    <property type="entry name" value="Na+/solute_symporter_sf"/>
</dbReference>
<dbReference type="GO" id="GO:1902600">
    <property type="term" value="P:proton transmembrane transport"/>
    <property type="evidence" value="ECO:0007669"/>
    <property type="project" value="InterPro"/>
</dbReference>
<organism evidence="11 12">
    <name type="scientific">Enhydrobacter aerosaccus</name>
    <dbReference type="NCBI Taxonomy" id="225324"/>
    <lineage>
        <taxon>Bacteria</taxon>
        <taxon>Pseudomonadati</taxon>
        <taxon>Pseudomonadota</taxon>
        <taxon>Alphaproteobacteria</taxon>
        <taxon>Hyphomicrobiales</taxon>
        <taxon>Enhydrobacter</taxon>
    </lineage>
</organism>
<evidence type="ECO:0000256" key="7">
    <source>
        <dbReference type="SAM" id="MobiDB-lite"/>
    </source>
</evidence>
<accession>A0A1T4PGB6</accession>
<reference evidence="12" key="1">
    <citation type="submission" date="2017-02" db="EMBL/GenBank/DDBJ databases">
        <authorList>
            <person name="Varghese N."/>
            <person name="Submissions S."/>
        </authorList>
    </citation>
    <scope>NUCLEOTIDE SEQUENCE [LARGE SCALE GENOMIC DNA]</scope>
    <source>
        <strain evidence="12">ATCC 27094</strain>
    </source>
</reference>